<feature type="transmembrane region" description="Helical" evidence="6">
    <location>
        <begin position="261"/>
        <end position="282"/>
    </location>
</feature>
<evidence type="ECO:0000313" key="8">
    <source>
        <dbReference type="Proteomes" id="UP000244920"/>
    </source>
</evidence>
<evidence type="ECO:0008006" key="9">
    <source>
        <dbReference type="Google" id="ProtNLM"/>
    </source>
</evidence>
<feature type="transmembrane region" description="Helical" evidence="6">
    <location>
        <begin position="302"/>
        <end position="324"/>
    </location>
</feature>
<dbReference type="PANTHER" id="PTHR21716:SF64">
    <property type="entry name" value="AI-2 TRANSPORT PROTEIN TQSA"/>
    <property type="match status" value="1"/>
</dbReference>
<evidence type="ECO:0000256" key="1">
    <source>
        <dbReference type="ARBA" id="ARBA00004141"/>
    </source>
</evidence>
<feature type="transmembrane region" description="Helical" evidence="6">
    <location>
        <begin position="29"/>
        <end position="50"/>
    </location>
</feature>
<feature type="transmembrane region" description="Helical" evidence="6">
    <location>
        <begin position="7"/>
        <end position="23"/>
    </location>
</feature>
<dbReference type="RefSeq" id="WP_108923768.1">
    <property type="nucleotide sequence ID" value="NZ_CP029206.1"/>
</dbReference>
<dbReference type="GO" id="GO:0055085">
    <property type="term" value="P:transmembrane transport"/>
    <property type="evidence" value="ECO:0007669"/>
    <property type="project" value="TreeGrafter"/>
</dbReference>
<evidence type="ECO:0000256" key="5">
    <source>
        <dbReference type="ARBA" id="ARBA00023136"/>
    </source>
</evidence>
<evidence type="ECO:0000256" key="2">
    <source>
        <dbReference type="ARBA" id="ARBA00009773"/>
    </source>
</evidence>
<gene>
    <name evidence="7" type="ORF">DDU33_06110</name>
</gene>
<dbReference type="Pfam" id="PF01594">
    <property type="entry name" value="AI-2E_transport"/>
    <property type="match status" value="1"/>
</dbReference>
<accession>A0A2U8FJH1</accession>
<comment type="subcellular location">
    <subcellularLocation>
        <location evidence="1">Membrane</location>
        <topology evidence="1">Multi-pass membrane protein</topology>
    </subcellularLocation>
</comment>
<keyword evidence="8" id="KW-1185">Reference proteome</keyword>
<feature type="transmembrane region" description="Helical" evidence="6">
    <location>
        <begin position="224"/>
        <end position="249"/>
    </location>
</feature>
<feature type="transmembrane region" description="Helical" evidence="6">
    <location>
        <begin position="57"/>
        <end position="79"/>
    </location>
</feature>
<sequence>MQTSSLTRFFLATAAVVIILAGVKLAGEIVIQFLLSLFIAIICSPVIRFMTNRKIPLGLAVAFLFVLFIIAFFFLASMINNTIREFTTSIPLYKETLAMKLNTLEGFIQKWNLPISLPEMSILDNFDPSVVMRLVSRLLLSFSDVVSNIFMLLLVVVFMLFESPTIKHKLAIAFSHNNPKKIKQEEDHINRVVESIIRYLGVKTVVSALTGFCIWLLLESFGVQYAVLWAVLAFLLNYIPNIGSILAGIPIVLQALILNDFPIAAGVTIGVVAINMIIGNILEPKMMGKTLGLSTLVVTLSLLFWGWLLGTVGMLLSVPLTMALKIALESSPRTIQYAVLLGYVPELENAEKIE</sequence>
<proteinExistence type="inferred from homology"/>
<dbReference type="KEGG" id="apor:DDU33_06110"/>
<feature type="transmembrane region" description="Helical" evidence="6">
    <location>
        <begin position="200"/>
        <end position="218"/>
    </location>
</feature>
<dbReference type="PANTHER" id="PTHR21716">
    <property type="entry name" value="TRANSMEMBRANE PROTEIN"/>
    <property type="match status" value="1"/>
</dbReference>
<keyword evidence="4 6" id="KW-1133">Transmembrane helix</keyword>
<dbReference type="Proteomes" id="UP000244920">
    <property type="component" value="Chromosome"/>
</dbReference>
<dbReference type="AlphaFoldDB" id="A0A2U8FJH1"/>
<evidence type="ECO:0000313" key="7">
    <source>
        <dbReference type="EMBL" id="AWI51077.1"/>
    </source>
</evidence>
<name>A0A2U8FJH1_9PAST</name>
<feature type="transmembrane region" description="Helical" evidence="6">
    <location>
        <begin position="138"/>
        <end position="161"/>
    </location>
</feature>
<dbReference type="EMBL" id="CP029206">
    <property type="protein sequence ID" value="AWI51077.1"/>
    <property type="molecule type" value="Genomic_DNA"/>
</dbReference>
<evidence type="ECO:0000256" key="6">
    <source>
        <dbReference type="SAM" id="Phobius"/>
    </source>
</evidence>
<comment type="similarity">
    <text evidence="2">Belongs to the autoinducer-2 exporter (AI-2E) (TC 2.A.86) family.</text>
</comment>
<evidence type="ECO:0000256" key="3">
    <source>
        <dbReference type="ARBA" id="ARBA00022692"/>
    </source>
</evidence>
<evidence type="ECO:0000256" key="4">
    <source>
        <dbReference type="ARBA" id="ARBA00022989"/>
    </source>
</evidence>
<dbReference type="InterPro" id="IPR002549">
    <property type="entry name" value="AI-2E-like"/>
</dbReference>
<organism evidence="7 8">
    <name type="scientific">Actinobacillus porcitonsillarum</name>
    <dbReference type="NCBI Taxonomy" id="189834"/>
    <lineage>
        <taxon>Bacteria</taxon>
        <taxon>Pseudomonadati</taxon>
        <taxon>Pseudomonadota</taxon>
        <taxon>Gammaproteobacteria</taxon>
        <taxon>Pasteurellales</taxon>
        <taxon>Pasteurellaceae</taxon>
        <taxon>Actinobacillus</taxon>
    </lineage>
</organism>
<reference evidence="8" key="1">
    <citation type="submission" date="2018-05" db="EMBL/GenBank/DDBJ databases">
        <title>Complete genome sequence of Actinobacillus porcitonsillarum reference strain 9953L55 (CCUG 46996).</title>
        <authorList>
            <person name="Dona V."/>
            <person name="Perreten V."/>
        </authorList>
    </citation>
    <scope>NUCLEOTIDE SEQUENCE [LARGE SCALE GENOMIC DNA]</scope>
    <source>
        <strain evidence="8">9953L55</strain>
    </source>
</reference>
<dbReference type="GO" id="GO:0016020">
    <property type="term" value="C:membrane"/>
    <property type="evidence" value="ECO:0007669"/>
    <property type="project" value="UniProtKB-SubCell"/>
</dbReference>
<protein>
    <recommendedName>
        <fullName evidence="9">AI-2E family transporter</fullName>
    </recommendedName>
</protein>
<keyword evidence="3 6" id="KW-0812">Transmembrane</keyword>
<keyword evidence="5 6" id="KW-0472">Membrane</keyword>